<dbReference type="PIRSF" id="PIRSF028415">
    <property type="entry name" value="UCP028415"/>
    <property type="match status" value="1"/>
</dbReference>
<dbReference type="InterPro" id="IPR014545">
    <property type="entry name" value="UCP028415"/>
</dbReference>
<keyword evidence="3" id="KW-1185">Reference proteome</keyword>
<dbReference type="KEGG" id="thes:FHQ07_00705"/>
<dbReference type="Proteomes" id="UP000308149">
    <property type="component" value="Chromosome"/>
</dbReference>
<protein>
    <submittedName>
        <fullName evidence="2">DUF2272 domain-containing protein</fullName>
    </submittedName>
</protein>
<organism evidence="2 3">
    <name type="scientific">Thermomonas aquatica</name>
    <dbReference type="NCBI Taxonomy" id="2202149"/>
    <lineage>
        <taxon>Bacteria</taxon>
        <taxon>Pseudomonadati</taxon>
        <taxon>Pseudomonadota</taxon>
        <taxon>Gammaproteobacteria</taxon>
        <taxon>Lysobacterales</taxon>
        <taxon>Lysobacteraceae</taxon>
        <taxon>Thermomonas</taxon>
    </lineage>
</organism>
<dbReference type="AlphaFoldDB" id="A0A5B7ZQE1"/>
<dbReference type="OrthoDB" id="8836344at2"/>
<name>A0A5B7ZQE1_9GAMM</name>
<accession>A0A5B7ZQE1</accession>
<proteinExistence type="predicted"/>
<sequence>MPGLRAGFRIPWVCRLRRVLRGRWLKLDSMTRALQGLAMLCLLAFAGSALAADQCPSLRGRQSDPEVATRIAAVACDEHMRWRRPFITSEGRLASSIVAEGEGSGLEGGGAAWRQVAMYWNDAGLLGRSGANGAGDCAYAVGNASYPGLGCRGFVIDNPWSAAFVSWVMRRAGVPGFILSGGHFDYVRAARLDPAGSPYQFLAPMAAPPAAGDLLCYVRTGRVYGHQGLVRAIDSGATGLAMHCDIVVAAGADGDAKAYLIGGNVQQAVTMRVLNLNASGHFWGLQQRSEDGVECSPDTLSACDFNRQDWAVLLKLKPQAQLAQLGPVQPPSYLPVPNAAPPRQDCCVNCVVGSGVPRCPLQGEAKPQPWGLPQDGN</sequence>
<evidence type="ECO:0000313" key="3">
    <source>
        <dbReference type="Proteomes" id="UP000308149"/>
    </source>
</evidence>
<gene>
    <name evidence="2" type="ORF">FHQ07_00705</name>
</gene>
<evidence type="ECO:0000259" key="1">
    <source>
        <dbReference type="Pfam" id="PF10030"/>
    </source>
</evidence>
<dbReference type="EMBL" id="CP040871">
    <property type="protein sequence ID" value="QDA55942.1"/>
    <property type="molecule type" value="Genomic_DNA"/>
</dbReference>
<evidence type="ECO:0000313" key="2">
    <source>
        <dbReference type="EMBL" id="QDA55942.1"/>
    </source>
</evidence>
<dbReference type="InterPro" id="IPR019262">
    <property type="entry name" value="DUF2272"/>
</dbReference>
<feature type="domain" description="DUF2272" evidence="1">
    <location>
        <begin position="110"/>
        <end position="316"/>
    </location>
</feature>
<reference evidence="2 3" key="1">
    <citation type="submission" date="2019-06" db="EMBL/GenBank/DDBJ databases">
        <title>Thermomonas aquatica sp. nov., isolated from an industrial wastewater treatment plant.</title>
        <authorList>
            <person name="Jeon J.H."/>
            <person name="Park D.-S."/>
        </authorList>
    </citation>
    <scope>NUCLEOTIDE SEQUENCE [LARGE SCALE GENOMIC DNA]</scope>
    <source>
        <strain evidence="2 3">SY21</strain>
    </source>
</reference>
<dbReference type="Pfam" id="PF10030">
    <property type="entry name" value="DUF2272"/>
    <property type="match status" value="1"/>
</dbReference>